<reference evidence="1" key="1">
    <citation type="submission" date="2020-08" db="EMBL/GenBank/DDBJ databases">
        <title>Multicomponent nature underlies the extraordinary mechanical properties of spider dragline silk.</title>
        <authorList>
            <person name="Kono N."/>
            <person name="Nakamura H."/>
            <person name="Mori M."/>
            <person name="Yoshida Y."/>
            <person name="Ohtoshi R."/>
            <person name="Malay A.D."/>
            <person name="Moran D.A.P."/>
            <person name="Tomita M."/>
            <person name="Numata K."/>
            <person name="Arakawa K."/>
        </authorList>
    </citation>
    <scope>NUCLEOTIDE SEQUENCE</scope>
</reference>
<proteinExistence type="predicted"/>
<dbReference type="AlphaFoldDB" id="A0A8X6IBC0"/>
<organism evidence="1 2">
    <name type="scientific">Nephila pilipes</name>
    <name type="common">Giant wood spider</name>
    <name type="synonym">Nephila maculata</name>
    <dbReference type="NCBI Taxonomy" id="299642"/>
    <lineage>
        <taxon>Eukaryota</taxon>
        <taxon>Metazoa</taxon>
        <taxon>Ecdysozoa</taxon>
        <taxon>Arthropoda</taxon>
        <taxon>Chelicerata</taxon>
        <taxon>Arachnida</taxon>
        <taxon>Araneae</taxon>
        <taxon>Araneomorphae</taxon>
        <taxon>Entelegynae</taxon>
        <taxon>Araneoidea</taxon>
        <taxon>Nephilidae</taxon>
        <taxon>Nephila</taxon>
    </lineage>
</organism>
<name>A0A8X6IBC0_NEPPI</name>
<protein>
    <submittedName>
        <fullName evidence="1">Uncharacterized protein</fullName>
    </submittedName>
</protein>
<evidence type="ECO:0000313" key="1">
    <source>
        <dbReference type="EMBL" id="GFS35881.1"/>
    </source>
</evidence>
<accession>A0A8X6IBC0</accession>
<evidence type="ECO:0000313" key="2">
    <source>
        <dbReference type="Proteomes" id="UP000887013"/>
    </source>
</evidence>
<gene>
    <name evidence="1" type="ORF">NPIL_49271</name>
</gene>
<keyword evidence="2" id="KW-1185">Reference proteome</keyword>
<sequence length="101" mass="11868">MENAESFIFLGRSFGGESEWFFSYNSSGRQRRIGACTFFSQGSYSRRRRWSKQGFWKCWHIASYHDASRCIHDRDPVFVSKVVKRIESSDTRQWPSALKSA</sequence>
<dbReference type="Proteomes" id="UP000887013">
    <property type="component" value="Unassembled WGS sequence"/>
</dbReference>
<dbReference type="EMBL" id="BMAW01088650">
    <property type="protein sequence ID" value="GFS35881.1"/>
    <property type="molecule type" value="Genomic_DNA"/>
</dbReference>
<comment type="caution">
    <text evidence="1">The sequence shown here is derived from an EMBL/GenBank/DDBJ whole genome shotgun (WGS) entry which is preliminary data.</text>
</comment>